<dbReference type="AlphaFoldDB" id="A0A2I1CAM9"/>
<feature type="region of interest" description="Disordered" evidence="1">
    <location>
        <begin position="1"/>
        <end position="73"/>
    </location>
</feature>
<dbReference type="STRING" id="1392255.A0A2I1CAM9"/>
<dbReference type="EMBL" id="MSZS01000004">
    <property type="protein sequence ID" value="PKX94683.1"/>
    <property type="molecule type" value="Genomic_DNA"/>
</dbReference>
<accession>A0A2I1CAM9</accession>
<feature type="region of interest" description="Disordered" evidence="1">
    <location>
        <begin position="124"/>
        <end position="154"/>
    </location>
</feature>
<keyword evidence="2" id="KW-0812">Transmembrane</keyword>
<keyword evidence="2" id="KW-1133">Transmembrane helix</keyword>
<name>A0A2I1CAM9_ASPN1</name>
<dbReference type="OMA" id="VIRYCAK"/>
<feature type="compositionally biased region" description="Acidic residues" evidence="1">
    <location>
        <begin position="410"/>
        <end position="442"/>
    </location>
</feature>
<feature type="transmembrane region" description="Helical" evidence="2">
    <location>
        <begin position="95"/>
        <end position="116"/>
    </location>
</feature>
<comment type="caution">
    <text evidence="3">The sequence shown here is derived from an EMBL/GenBank/DDBJ whole genome shotgun (WGS) entry which is preliminary data.</text>
</comment>
<sequence length="466" mass="50378">MSEIDPSDHHHGSAPIYQPSMLDEDQSHSAAPLLPKSDEYETASADGMKGLEMGDVKNLSPSPSPRPSSTFMVDDEWTPRFKRSHTRTRSFRRTCLLFLLKAVLAVWFSVVLYNVIRYCAKHSPKSTGGDLPDTSASTSDGGSPASASASNDRRITVDSNADNIHGVYPLYDSLSLTTTTGNITVAIAPQPAHPDHPFEPARLHIRSLSGTVTVSFTAPEAAVLPDLELAMELHQDQDGNGSLPHSEGMKTCDLPARPYELDIQTETGPIAGRMVFSRSARLVSGGGDITAMLIPVIGGVGEDCTRGMWRNVSIVTETGAGEQRVHVTEPYVLSSKTEAEAEAEANYFVAGCHVAGNGGMEVAYPAAWAGNVHVRTEGGSVRLEGERVEVVQSGEGMVDAMVGRGKISDDEQDEDDDDNDESDDEDEDDKEEDNDDDDDDDDERRLAGRMDVTFRSKEGSILFYVG</sequence>
<evidence type="ECO:0000256" key="1">
    <source>
        <dbReference type="SAM" id="MobiDB-lite"/>
    </source>
</evidence>
<organism evidence="3 4">
    <name type="scientific">Aspergillus novofumigatus (strain IBT 16806)</name>
    <dbReference type="NCBI Taxonomy" id="1392255"/>
    <lineage>
        <taxon>Eukaryota</taxon>
        <taxon>Fungi</taxon>
        <taxon>Dikarya</taxon>
        <taxon>Ascomycota</taxon>
        <taxon>Pezizomycotina</taxon>
        <taxon>Eurotiomycetes</taxon>
        <taxon>Eurotiomycetidae</taxon>
        <taxon>Eurotiales</taxon>
        <taxon>Aspergillaceae</taxon>
        <taxon>Aspergillus</taxon>
        <taxon>Aspergillus subgen. Fumigati</taxon>
    </lineage>
</organism>
<dbReference type="RefSeq" id="XP_024683278.1">
    <property type="nucleotide sequence ID" value="XM_024823474.1"/>
</dbReference>
<dbReference type="Proteomes" id="UP000234474">
    <property type="component" value="Unassembled WGS sequence"/>
</dbReference>
<feature type="compositionally biased region" description="Basic and acidic residues" evidence="1">
    <location>
        <begin position="1"/>
        <end position="11"/>
    </location>
</feature>
<evidence type="ECO:0000256" key="2">
    <source>
        <dbReference type="SAM" id="Phobius"/>
    </source>
</evidence>
<evidence type="ECO:0000313" key="3">
    <source>
        <dbReference type="EMBL" id="PKX94683.1"/>
    </source>
</evidence>
<keyword evidence="2" id="KW-0472">Membrane</keyword>
<dbReference type="VEuPathDB" id="FungiDB:P174DRAFT_390233"/>
<dbReference type="OrthoDB" id="3539644at2759"/>
<reference evidence="4" key="1">
    <citation type="journal article" date="2018" name="Proc. Natl. Acad. Sci. U.S.A.">
        <title>Linking secondary metabolites to gene clusters through genome sequencing of six diverse Aspergillus species.</title>
        <authorList>
            <person name="Kaerboelling I."/>
            <person name="Vesth T.C."/>
            <person name="Frisvad J.C."/>
            <person name="Nybo J.L."/>
            <person name="Theobald S."/>
            <person name="Kuo A."/>
            <person name="Bowyer P."/>
            <person name="Matsuda Y."/>
            <person name="Mondo S."/>
            <person name="Lyhne E.K."/>
            <person name="Kogle M.E."/>
            <person name="Clum A."/>
            <person name="Lipzen A."/>
            <person name="Salamov A."/>
            <person name="Ngan C.Y."/>
            <person name="Daum C."/>
            <person name="Chiniquy J."/>
            <person name="Barry K."/>
            <person name="LaButti K."/>
            <person name="Haridas S."/>
            <person name="Simmons B.A."/>
            <person name="Magnuson J.K."/>
            <person name="Mortensen U.H."/>
            <person name="Larsen T.O."/>
            <person name="Grigoriev I.V."/>
            <person name="Baker S.E."/>
            <person name="Andersen M.R."/>
        </authorList>
    </citation>
    <scope>NUCLEOTIDE SEQUENCE [LARGE SCALE GENOMIC DNA]</scope>
    <source>
        <strain evidence="4">IBT 16806</strain>
    </source>
</reference>
<keyword evidence="4" id="KW-1185">Reference proteome</keyword>
<dbReference type="GeneID" id="36530799"/>
<gene>
    <name evidence="3" type="ORF">P174DRAFT_390233</name>
</gene>
<feature type="region of interest" description="Disordered" evidence="1">
    <location>
        <begin position="396"/>
        <end position="447"/>
    </location>
</feature>
<protein>
    <submittedName>
        <fullName evidence="3">Uncharacterized protein</fullName>
    </submittedName>
</protein>
<evidence type="ECO:0000313" key="4">
    <source>
        <dbReference type="Proteomes" id="UP000234474"/>
    </source>
</evidence>
<feature type="compositionally biased region" description="Low complexity" evidence="1">
    <location>
        <begin position="132"/>
        <end position="150"/>
    </location>
</feature>
<proteinExistence type="predicted"/>